<evidence type="ECO:0000256" key="15">
    <source>
        <dbReference type="SAM" id="Phobius"/>
    </source>
</evidence>
<keyword evidence="5 13" id="KW-0349">Heme</keyword>
<keyword evidence="6 15" id="KW-0812">Transmembrane</keyword>
<comment type="pathway">
    <text evidence="3">Secondary metabolite biosynthesis; terpenoid biosynthesis.</text>
</comment>
<keyword evidence="17" id="KW-1185">Reference proteome</keyword>
<dbReference type="EMBL" id="ML210240">
    <property type="protein sequence ID" value="TFK22475.1"/>
    <property type="molecule type" value="Genomic_DNA"/>
</dbReference>
<dbReference type="InterPro" id="IPR050121">
    <property type="entry name" value="Cytochrome_P450_monoxygenase"/>
</dbReference>
<dbReference type="PROSITE" id="PS00086">
    <property type="entry name" value="CYTOCHROME_P450"/>
    <property type="match status" value="1"/>
</dbReference>
<proteinExistence type="inferred from homology"/>
<dbReference type="GO" id="GO:0016020">
    <property type="term" value="C:membrane"/>
    <property type="evidence" value="ECO:0007669"/>
    <property type="project" value="UniProtKB-SubCell"/>
</dbReference>
<evidence type="ECO:0000256" key="11">
    <source>
        <dbReference type="ARBA" id="ARBA00023033"/>
    </source>
</evidence>
<dbReference type="GO" id="GO:0005506">
    <property type="term" value="F:iron ion binding"/>
    <property type="evidence" value="ECO:0007669"/>
    <property type="project" value="InterPro"/>
</dbReference>
<accession>A0A5C3KQR1</accession>
<evidence type="ECO:0000313" key="16">
    <source>
        <dbReference type="EMBL" id="TFK22475.1"/>
    </source>
</evidence>
<sequence>MSSADHSQYLHQLSALSARQVAGPALLVVLGTWFLLRRFSSSRVRTPKLKGPTGNSLLFGVLGEINRGNSPALFDKWAKEYGTTFSIDMGFGKTGVVLGDVKAIAHFLARDTLTYRQMKFNTVLLELILGPGLLWAEGEVHRRQRRPLTPAFSNSSIRGYLDVFYANAHKLKSQWEGIIDSGSSTIDVQNWIAKTALDNLGIAGFGHSFGSLDGNEPEVVGVFDNFRPPSEVGAVSKIMFLLAPLIPALLSIPTDGVKLLASTKAAMKPIAEGLIQSAKRQISQAQDTELSKSIIGLLIKAECAESGTFGAKSEEVILAQRTILFAGYETTTYSLSWAFIELSRNLEVQQRLRKELMELGTDPTYEQLMYGLPYLNAVVQESLRLHVPVPNIVRVAHEDDMIPLSAPITTTAGMVISELPIAKGTSVWSSFTQVNQSEEIWGADAKAFKPERWLDDNLTAGAKSIQGYHHILTFSDGQRICLGRAFAIANIKSTLSVLVRNFEFELPDGPDTPIGVFRAAVARPKVDSETGSRLPLKVRRAD</sequence>
<evidence type="ECO:0000256" key="7">
    <source>
        <dbReference type="ARBA" id="ARBA00022723"/>
    </source>
</evidence>
<keyword evidence="10 13" id="KW-0408">Iron</keyword>
<evidence type="ECO:0000256" key="12">
    <source>
        <dbReference type="ARBA" id="ARBA00023136"/>
    </source>
</evidence>
<dbReference type="InterPro" id="IPR001128">
    <property type="entry name" value="Cyt_P450"/>
</dbReference>
<keyword evidence="7 13" id="KW-0479">Metal-binding</keyword>
<feature type="binding site" description="axial binding residue" evidence="13">
    <location>
        <position position="481"/>
    </location>
    <ligand>
        <name>heme</name>
        <dbReference type="ChEBI" id="CHEBI:30413"/>
    </ligand>
    <ligandPart>
        <name>Fe</name>
        <dbReference type="ChEBI" id="CHEBI:18248"/>
    </ligandPart>
</feature>
<organism evidence="16 17">
    <name type="scientific">Coprinopsis marcescibilis</name>
    <name type="common">Agaric fungus</name>
    <name type="synonym">Psathyrella marcescibilis</name>
    <dbReference type="NCBI Taxonomy" id="230819"/>
    <lineage>
        <taxon>Eukaryota</taxon>
        <taxon>Fungi</taxon>
        <taxon>Dikarya</taxon>
        <taxon>Basidiomycota</taxon>
        <taxon>Agaricomycotina</taxon>
        <taxon>Agaricomycetes</taxon>
        <taxon>Agaricomycetidae</taxon>
        <taxon>Agaricales</taxon>
        <taxon>Agaricineae</taxon>
        <taxon>Psathyrellaceae</taxon>
        <taxon>Coprinopsis</taxon>
    </lineage>
</organism>
<keyword evidence="9 14" id="KW-0560">Oxidoreductase</keyword>
<dbReference type="OrthoDB" id="1470350at2759"/>
<name>A0A5C3KQR1_COPMA</name>
<evidence type="ECO:0000256" key="14">
    <source>
        <dbReference type="RuleBase" id="RU000461"/>
    </source>
</evidence>
<dbReference type="GO" id="GO:0020037">
    <property type="term" value="F:heme binding"/>
    <property type="evidence" value="ECO:0007669"/>
    <property type="project" value="InterPro"/>
</dbReference>
<protein>
    <submittedName>
        <fullName evidence="16">Cytochrome P450</fullName>
    </submittedName>
</protein>
<evidence type="ECO:0000313" key="17">
    <source>
        <dbReference type="Proteomes" id="UP000307440"/>
    </source>
</evidence>
<evidence type="ECO:0000256" key="13">
    <source>
        <dbReference type="PIRSR" id="PIRSR602401-1"/>
    </source>
</evidence>
<dbReference type="GO" id="GO:0004497">
    <property type="term" value="F:monooxygenase activity"/>
    <property type="evidence" value="ECO:0007669"/>
    <property type="project" value="UniProtKB-KW"/>
</dbReference>
<keyword evidence="8 15" id="KW-1133">Transmembrane helix</keyword>
<dbReference type="PANTHER" id="PTHR24305:SF166">
    <property type="entry name" value="CYTOCHROME P450 12A4, MITOCHONDRIAL-RELATED"/>
    <property type="match status" value="1"/>
</dbReference>
<evidence type="ECO:0000256" key="8">
    <source>
        <dbReference type="ARBA" id="ARBA00022989"/>
    </source>
</evidence>
<comment type="subcellular location">
    <subcellularLocation>
        <location evidence="2">Membrane</location>
    </subcellularLocation>
</comment>
<evidence type="ECO:0000256" key="4">
    <source>
        <dbReference type="ARBA" id="ARBA00010617"/>
    </source>
</evidence>
<dbReference type="Pfam" id="PF00067">
    <property type="entry name" value="p450"/>
    <property type="match status" value="1"/>
</dbReference>
<dbReference type="AlphaFoldDB" id="A0A5C3KQR1"/>
<evidence type="ECO:0000256" key="5">
    <source>
        <dbReference type="ARBA" id="ARBA00022617"/>
    </source>
</evidence>
<reference evidence="16 17" key="1">
    <citation type="journal article" date="2019" name="Nat. Ecol. Evol.">
        <title>Megaphylogeny resolves global patterns of mushroom evolution.</title>
        <authorList>
            <person name="Varga T."/>
            <person name="Krizsan K."/>
            <person name="Foldi C."/>
            <person name="Dima B."/>
            <person name="Sanchez-Garcia M."/>
            <person name="Sanchez-Ramirez S."/>
            <person name="Szollosi G.J."/>
            <person name="Szarkandi J.G."/>
            <person name="Papp V."/>
            <person name="Albert L."/>
            <person name="Andreopoulos W."/>
            <person name="Angelini C."/>
            <person name="Antonin V."/>
            <person name="Barry K.W."/>
            <person name="Bougher N.L."/>
            <person name="Buchanan P."/>
            <person name="Buyck B."/>
            <person name="Bense V."/>
            <person name="Catcheside P."/>
            <person name="Chovatia M."/>
            <person name="Cooper J."/>
            <person name="Damon W."/>
            <person name="Desjardin D."/>
            <person name="Finy P."/>
            <person name="Geml J."/>
            <person name="Haridas S."/>
            <person name="Hughes K."/>
            <person name="Justo A."/>
            <person name="Karasinski D."/>
            <person name="Kautmanova I."/>
            <person name="Kiss B."/>
            <person name="Kocsube S."/>
            <person name="Kotiranta H."/>
            <person name="LaButti K.M."/>
            <person name="Lechner B.E."/>
            <person name="Liimatainen K."/>
            <person name="Lipzen A."/>
            <person name="Lukacs Z."/>
            <person name="Mihaltcheva S."/>
            <person name="Morgado L.N."/>
            <person name="Niskanen T."/>
            <person name="Noordeloos M.E."/>
            <person name="Ohm R.A."/>
            <person name="Ortiz-Santana B."/>
            <person name="Ovrebo C."/>
            <person name="Racz N."/>
            <person name="Riley R."/>
            <person name="Savchenko A."/>
            <person name="Shiryaev A."/>
            <person name="Soop K."/>
            <person name="Spirin V."/>
            <person name="Szebenyi C."/>
            <person name="Tomsovsky M."/>
            <person name="Tulloss R.E."/>
            <person name="Uehling J."/>
            <person name="Grigoriev I.V."/>
            <person name="Vagvolgyi C."/>
            <person name="Papp T."/>
            <person name="Martin F.M."/>
            <person name="Miettinen O."/>
            <person name="Hibbett D.S."/>
            <person name="Nagy L.G."/>
        </authorList>
    </citation>
    <scope>NUCLEOTIDE SEQUENCE [LARGE SCALE GENOMIC DNA]</scope>
    <source>
        <strain evidence="16 17">CBS 121175</strain>
    </source>
</reference>
<evidence type="ECO:0000256" key="6">
    <source>
        <dbReference type="ARBA" id="ARBA00022692"/>
    </source>
</evidence>
<dbReference type="SUPFAM" id="SSF48264">
    <property type="entry name" value="Cytochrome P450"/>
    <property type="match status" value="1"/>
</dbReference>
<comment type="similarity">
    <text evidence="4 14">Belongs to the cytochrome P450 family.</text>
</comment>
<gene>
    <name evidence="16" type="ORF">FA15DRAFT_748707</name>
</gene>
<dbReference type="STRING" id="230819.A0A5C3KQR1"/>
<evidence type="ECO:0000256" key="3">
    <source>
        <dbReference type="ARBA" id="ARBA00004721"/>
    </source>
</evidence>
<keyword evidence="12 15" id="KW-0472">Membrane</keyword>
<evidence type="ECO:0000256" key="10">
    <source>
        <dbReference type="ARBA" id="ARBA00023004"/>
    </source>
</evidence>
<keyword evidence="11 14" id="KW-0503">Monooxygenase</keyword>
<evidence type="ECO:0000256" key="1">
    <source>
        <dbReference type="ARBA" id="ARBA00001971"/>
    </source>
</evidence>
<dbReference type="PRINTS" id="PR00385">
    <property type="entry name" value="P450"/>
</dbReference>
<evidence type="ECO:0000256" key="9">
    <source>
        <dbReference type="ARBA" id="ARBA00023002"/>
    </source>
</evidence>
<dbReference type="PRINTS" id="PR00463">
    <property type="entry name" value="EP450I"/>
</dbReference>
<dbReference type="GO" id="GO:0016705">
    <property type="term" value="F:oxidoreductase activity, acting on paired donors, with incorporation or reduction of molecular oxygen"/>
    <property type="evidence" value="ECO:0007669"/>
    <property type="project" value="InterPro"/>
</dbReference>
<dbReference type="Proteomes" id="UP000307440">
    <property type="component" value="Unassembled WGS sequence"/>
</dbReference>
<dbReference type="Gene3D" id="1.10.630.10">
    <property type="entry name" value="Cytochrome P450"/>
    <property type="match status" value="1"/>
</dbReference>
<comment type="cofactor">
    <cofactor evidence="1 13">
        <name>heme</name>
        <dbReference type="ChEBI" id="CHEBI:30413"/>
    </cofactor>
</comment>
<feature type="transmembrane region" description="Helical" evidence="15">
    <location>
        <begin position="20"/>
        <end position="36"/>
    </location>
</feature>
<evidence type="ECO:0000256" key="2">
    <source>
        <dbReference type="ARBA" id="ARBA00004370"/>
    </source>
</evidence>
<dbReference type="InterPro" id="IPR036396">
    <property type="entry name" value="Cyt_P450_sf"/>
</dbReference>
<dbReference type="InterPro" id="IPR017972">
    <property type="entry name" value="Cyt_P450_CS"/>
</dbReference>
<dbReference type="PANTHER" id="PTHR24305">
    <property type="entry name" value="CYTOCHROME P450"/>
    <property type="match status" value="1"/>
</dbReference>
<dbReference type="InterPro" id="IPR002401">
    <property type="entry name" value="Cyt_P450_E_grp-I"/>
</dbReference>